<dbReference type="InterPro" id="IPR013786">
    <property type="entry name" value="AcylCoA_DH/ox_N"/>
</dbReference>
<evidence type="ECO:0000256" key="3">
    <source>
        <dbReference type="ARBA" id="ARBA00009347"/>
    </source>
</evidence>
<dbReference type="Gene3D" id="2.40.110.10">
    <property type="entry name" value="Butyryl-CoA Dehydrogenase, subunit A, domain 2"/>
    <property type="match status" value="1"/>
</dbReference>
<dbReference type="Pfam" id="PF00441">
    <property type="entry name" value="Acyl-CoA_dh_1"/>
    <property type="match status" value="1"/>
</dbReference>
<evidence type="ECO:0000256" key="9">
    <source>
        <dbReference type="RuleBase" id="RU362125"/>
    </source>
</evidence>
<evidence type="ECO:0000313" key="16">
    <source>
        <dbReference type="RefSeq" id="XP_030381645.1"/>
    </source>
</evidence>
<dbReference type="InterPro" id="IPR037069">
    <property type="entry name" value="AcylCoA_DH/ox_N_sf"/>
</dbReference>
<dbReference type="SUPFAM" id="SSF47203">
    <property type="entry name" value="Acyl-CoA dehydrogenase C-terminal domain-like"/>
    <property type="match status" value="1"/>
</dbReference>
<dbReference type="GeneID" id="115629335"/>
<dbReference type="CTD" id="36242"/>
<evidence type="ECO:0000256" key="8">
    <source>
        <dbReference type="ARBA" id="ARBA00023128"/>
    </source>
</evidence>
<dbReference type="InterPro" id="IPR049448">
    <property type="entry name" value="ACAD9/ACADV-like_C"/>
</dbReference>
<dbReference type="InterPro" id="IPR006091">
    <property type="entry name" value="Acyl-CoA_Oxase/DH_mid-dom"/>
</dbReference>
<evidence type="ECO:0000259" key="11">
    <source>
        <dbReference type="Pfam" id="PF00441"/>
    </source>
</evidence>
<dbReference type="GO" id="GO:0050660">
    <property type="term" value="F:flavin adenine dinucleotide binding"/>
    <property type="evidence" value="ECO:0007669"/>
    <property type="project" value="InterPro"/>
</dbReference>
<proteinExistence type="inferred from homology"/>
<feature type="domain" description="Acyl-CoA oxidase/dehydrogenase middle" evidence="12">
    <location>
        <begin position="210"/>
        <end position="300"/>
    </location>
</feature>
<dbReference type="AlphaFoldDB" id="A0A6J2U166"/>
<dbReference type="Pfam" id="PF21343">
    <property type="entry name" value="ACAD9-ACADV_C"/>
    <property type="match status" value="1"/>
</dbReference>
<name>A0A6J2U166_DROLE</name>
<evidence type="ECO:0000256" key="4">
    <source>
        <dbReference type="ARBA" id="ARBA00022630"/>
    </source>
</evidence>
<dbReference type="GO" id="GO:0003995">
    <property type="term" value="F:acyl-CoA dehydrogenase activity"/>
    <property type="evidence" value="ECO:0007669"/>
    <property type="project" value="TreeGrafter"/>
</dbReference>
<evidence type="ECO:0000313" key="15">
    <source>
        <dbReference type="Proteomes" id="UP000504634"/>
    </source>
</evidence>
<dbReference type="RefSeq" id="XP_030381645.1">
    <property type="nucleotide sequence ID" value="XM_030525785.1"/>
</dbReference>
<organism evidence="15 16">
    <name type="scientific">Drosophila lebanonensis</name>
    <name type="common">Fruit fly</name>
    <name type="synonym">Scaptodrosophila lebanonensis</name>
    <dbReference type="NCBI Taxonomy" id="7225"/>
    <lineage>
        <taxon>Eukaryota</taxon>
        <taxon>Metazoa</taxon>
        <taxon>Ecdysozoa</taxon>
        <taxon>Arthropoda</taxon>
        <taxon>Hexapoda</taxon>
        <taxon>Insecta</taxon>
        <taxon>Pterygota</taxon>
        <taxon>Neoptera</taxon>
        <taxon>Endopterygota</taxon>
        <taxon>Diptera</taxon>
        <taxon>Brachycera</taxon>
        <taxon>Muscomorpha</taxon>
        <taxon>Ephydroidea</taxon>
        <taxon>Drosophilidae</taxon>
        <taxon>Scaptodrosophila</taxon>
    </lineage>
</organism>
<evidence type="ECO:0000256" key="5">
    <source>
        <dbReference type="ARBA" id="ARBA00022827"/>
    </source>
</evidence>
<dbReference type="GO" id="GO:0005739">
    <property type="term" value="C:mitochondrion"/>
    <property type="evidence" value="ECO:0007669"/>
    <property type="project" value="UniProtKB-SubCell"/>
</dbReference>
<reference evidence="16" key="1">
    <citation type="submission" date="2025-08" db="UniProtKB">
        <authorList>
            <consortium name="RefSeq"/>
        </authorList>
    </citation>
    <scope>IDENTIFICATION</scope>
    <source>
        <strain evidence="16">11010-0011.00</strain>
        <tissue evidence="16">Whole body</tissue>
    </source>
</reference>
<comment type="cofactor">
    <cofactor evidence="1 9">
        <name>FAD</name>
        <dbReference type="ChEBI" id="CHEBI:57692"/>
    </cofactor>
</comment>
<comment type="subcellular location">
    <subcellularLocation>
        <location evidence="2">Mitochondrion</location>
    </subcellularLocation>
</comment>
<dbReference type="OrthoDB" id="354at2759"/>
<evidence type="ECO:0000256" key="6">
    <source>
        <dbReference type="ARBA" id="ARBA00022946"/>
    </source>
</evidence>
<feature type="compositionally biased region" description="Polar residues" evidence="10">
    <location>
        <begin position="28"/>
        <end position="44"/>
    </location>
</feature>
<dbReference type="InterPro" id="IPR046373">
    <property type="entry name" value="Acyl-CoA_Oxase/DH_mid-dom_sf"/>
</dbReference>
<evidence type="ECO:0000259" key="14">
    <source>
        <dbReference type="Pfam" id="PF21343"/>
    </source>
</evidence>
<evidence type="ECO:0000259" key="13">
    <source>
        <dbReference type="Pfam" id="PF02771"/>
    </source>
</evidence>
<evidence type="ECO:0000256" key="2">
    <source>
        <dbReference type="ARBA" id="ARBA00004173"/>
    </source>
</evidence>
<keyword evidence="6" id="KW-0809">Transit peptide</keyword>
<feature type="region of interest" description="Disordered" evidence="10">
    <location>
        <begin position="28"/>
        <end position="61"/>
    </location>
</feature>
<dbReference type="Pfam" id="PF02771">
    <property type="entry name" value="Acyl-CoA_dh_N"/>
    <property type="match status" value="1"/>
</dbReference>
<dbReference type="PANTHER" id="PTHR43884:SF9">
    <property type="entry name" value="COMPLEX I ASSEMBLY FACTOR ACAD9, MITOCHONDRIAL"/>
    <property type="match status" value="1"/>
</dbReference>
<keyword evidence="7 9" id="KW-0560">Oxidoreductase</keyword>
<protein>
    <submittedName>
        <fullName evidence="16">Acyl-CoA dehydrogenase family member 9, mitochondrial</fullName>
    </submittedName>
</protein>
<evidence type="ECO:0000256" key="10">
    <source>
        <dbReference type="SAM" id="MobiDB-lite"/>
    </source>
</evidence>
<evidence type="ECO:0000256" key="1">
    <source>
        <dbReference type="ARBA" id="ARBA00001974"/>
    </source>
</evidence>
<dbReference type="SUPFAM" id="SSF56645">
    <property type="entry name" value="Acyl-CoA dehydrogenase NM domain-like"/>
    <property type="match status" value="1"/>
</dbReference>
<dbReference type="Proteomes" id="UP000504634">
    <property type="component" value="Unplaced"/>
</dbReference>
<feature type="domain" description="ACAD9/ACADV-like C-terminal" evidence="14">
    <location>
        <begin position="512"/>
        <end position="631"/>
    </location>
</feature>
<dbReference type="InterPro" id="IPR009075">
    <property type="entry name" value="AcylCo_DH/oxidase_C"/>
</dbReference>
<keyword evidence="15" id="KW-1185">Reference proteome</keyword>
<keyword evidence="5 9" id="KW-0274">FAD</keyword>
<accession>A0A6J2U166</accession>
<comment type="similarity">
    <text evidence="3 9">Belongs to the acyl-CoA dehydrogenase family.</text>
</comment>
<dbReference type="Gene3D" id="1.20.140.10">
    <property type="entry name" value="Butyryl-CoA Dehydrogenase, subunit A, domain 3"/>
    <property type="match status" value="2"/>
</dbReference>
<dbReference type="GO" id="GO:0006631">
    <property type="term" value="P:fatty acid metabolic process"/>
    <property type="evidence" value="ECO:0007669"/>
    <property type="project" value="UniProtKB-ARBA"/>
</dbReference>
<gene>
    <name evidence="16" type="primary">LOC115629335</name>
</gene>
<evidence type="ECO:0000256" key="7">
    <source>
        <dbReference type="ARBA" id="ARBA00023002"/>
    </source>
</evidence>
<dbReference type="InterPro" id="IPR009100">
    <property type="entry name" value="AcylCoA_DH/oxidase_NM_dom_sf"/>
</dbReference>
<feature type="domain" description="Acyl-CoA dehydrogenase/oxidase N-terminal" evidence="13">
    <location>
        <begin position="98"/>
        <end position="191"/>
    </location>
</feature>
<dbReference type="Gene3D" id="1.10.540.10">
    <property type="entry name" value="Acyl-CoA dehydrogenase/oxidase, N-terminal domain"/>
    <property type="match status" value="1"/>
</dbReference>
<dbReference type="Pfam" id="PF02770">
    <property type="entry name" value="Acyl-CoA_dh_M"/>
    <property type="match status" value="1"/>
</dbReference>
<keyword evidence="8" id="KW-0496">Mitochondrion</keyword>
<sequence>MRSFSRPLLCLLQRRYNLPQNIRLKATKATTTSDIDQTSGQTPRTTHDNQKPGVMGPEEQQKLPAREPLAKNFFVGAVDKELLGFPEVITREDMTNLQSHLVPLKNYFDDEKVDPKALDSLKQLGLYGLNVPTDYEGKGYGWSASLMASEPEAAHTSISLGLQSHRVIVDLLRDVGTPAQQQRYFPLLVNGSLIATEAIFEYTPPEDEYFSTQAKYLSDSRSWVLNGEKAYVVCAPPSTPQQQLFLVLAQTQHPNVSGSMGRATTIFLVDSNEAGVKLGEQHQTFGCREATMRRVHFDNVQLTEESIVGQAHDGNRIAEHLVRSARLRSSLPAIALAKRLLNELAEYSVATTQCGVNVKDLEITRAHLSESMCSIYAMESMLYLTAGMLDEFKAQDVTLESAITKYYTLKQLYRIATKSLTVIGPKSLHTGQPGELGLQDAAQLYTQNESIDTLSMFVALTGLQYAGQLMNEGVRKSRNPLFHPGHIFGKFFATASLENPKTALQLSENVHPTLDPAAQCIEHSVARLQMAVEVMFTRHGSAVVERQTEMRRLADAASTIYAMFACVARASRSYCIGLSLADHEMLTASAVCLHGRDHVKALCTEIYNGHHLNNDNNLLRLSSQITKSKGYFAVHPLTFNF</sequence>
<evidence type="ECO:0000259" key="12">
    <source>
        <dbReference type="Pfam" id="PF02770"/>
    </source>
</evidence>
<feature type="domain" description="Acyl-CoA dehydrogenase/oxidase C-terminal" evidence="11">
    <location>
        <begin position="313"/>
        <end position="441"/>
    </location>
</feature>
<dbReference type="PANTHER" id="PTHR43884">
    <property type="entry name" value="ACYL-COA DEHYDROGENASE"/>
    <property type="match status" value="1"/>
</dbReference>
<dbReference type="InterPro" id="IPR036250">
    <property type="entry name" value="AcylCo_DH-like_C"/>
</dbReference>
<keyword evidence="4 9" id="KW-0285">Flavoprotein</keyword>